<keyword evidence="3" id="KW-1185">Reference proteome</keyword>
<dbReference type="Gene3D" id="3.40.50.300">
    <property type="entry name" value="P-loop containing nucleotide triphosphate hydrolases"/>
    <property type="match status" value="1"/>
</dbReference>
<accession>A0A7W6J9Q8</accession>
<dbReference type="InterPro" id="IPR002586">
    <property type="entry name" value="CobQ/CobB/MinD/ParA_Nub-bd_dom"/>
</dbReference>
<dbReference type="EMBL" id="JACIEZ010000023">
    <property type="protein sequence ID" value="MBB4067393.1"/>
    <property type="molecule type" value="Genomic_DNA"/>
</dbReference>
<dbReference type="InterPro" id="IPR050678">
    <property type="entry name" value="DNA_Partitioning_ATPase"/>
</dbReference>
<name>A0A7W6J9Q8_9HYPH</name>
<gene>
    <name evidence="2" type="ORF">GGR23_004626</name>
</gene>
<evidence type="ECO:0000313" key="2">
    <source>
        <dbReference type="EMBL" id="MBB4067393.1"/>
    </source>
</evidence>
<dbReference type="InterPro" id="IPR027417">
    <property type="entry name" value="P-loop_NTPase"/>
</dbReference>
<sequence length="227" mass="24570">MKILAITSQKGGVGKTTLATALAVAAEQDGKSVALFDLDPQASACFWADRRQKELGESGQTPTVRDIQTARLSHYLDRMREAGADLVILDCPPVHRDIAHDAASVADLILIPTKPEVFDIRAMQQTVQAAQQIGKPCAVVMTFCPPSGPEVDQARQIVGKQGAALVPVALHQRKAYGRAQMQGLAPQEYEPGGKAAQEVQEVYIYTRLQLFGEKKHGSKTGQSRKRA</sequence>
<proteinExistence type="predicted"/>
<evidence type="ECO:0000259" key="1">
    <source>
        <dbReference type="Pfam" id="PF01656"/>
    </source>
</evidence>
<dbReference type="Pfam" id="PF01656">
    <property type="entry name" value="CbiA"/>
    <property type="match status" value="1"/>
</dbReference>
<comment type="caution">
    <text evidence="2">The sequence shown here is derived from an EMBL/GenBank/DDBJ whole genome shotgun (WGS) entry which is preliminary data.</text>
</comment>
<dbReference type="CDD" id="cd02042">
    <property type="entry name" value="ParAB_family"/>
    <property type="match status" value="1"/>
</dbReference>
<organism evidence="2 3">
    <name type="scientific">Gellertiella hungarica</name>
    <dbReference type="NCBI Taxonomy" id="1572859"/>
    <lineage>
        <taxon>Bacteria</taxon>
        <taxon>Pseudomonadati</taxon>
        <taxon>Pseudomonadota</taxon>
        <taxon>Alphaproteobacteria</taxon>
        <taxon>Hyphomicrobiales</taxon>
        <taxon>Rhizobiaceae</taxon>
        <taxon>Gellertiella</taxon>
    </lineage>
</organism>
<dbReference type="PANTHER" id="PTHR13696:SF96">
    <property type="entry name" value="COBQ_COBB_MIND_PARA NUCLEOTIDE BINDING DOMAIN-CONTAINING PROTEIN"/>
    <property type="match status" value="1"/>
</dbReference>
<dbReference type="PANTHER" id="PTHR13696">
    <property type="entry name" value="P-LOOP CONTAINING NUCLEOSIDE TRIPHOSPHATE HYDROLASE"/>
    <property type="match status" value="1"/>
</dbReference>
<dbReference type="Proteomes" id="UP000528286">
    <property type="component" value="Unassembled WGS sequence"/>
</dbReference>
<feature type="domain" description="CobQ/CobB/MinD/ParA nucleotide binding" evidence="1">
    <location>
        <begin position="4"/>
        <end position="132"/>
    </location>
</feature>
<dbReference type="AlphaFoldDB" id="A0A7W6J9Q8"/>
<dbReference type="PIRSF" id="PIRSF009320">
    <property type="entry name" value="Nuc_binding_HP_1000"/>
    <property type="match status" value="1"/>
</dbReference>
<reference evidence="2 3" key="1">
    <citation type="submission" date="2020-08" db="EMBL/GenBank/DDBJ databases">
        <title>Genomic Encyclopedia of Type Strains, Phase IV (KMG-IV): sequencing the most valuable type-strain genomes for metagenomic binning, comparative biology and taxonomic classification.</title>
        <authorList>
            <person name="Goeker M."/>
        </authorList>
    </citation>
    <scope>NUCLEOTIDE SEQUENCE [LARGE SCALE GENOMIC DNA]</scope>
    <source>
        <strain evidence="2 3">DSM 29853</strain>
    </source>
</reference>
<protein>
    <submittedName>
        <fullName evidence="2">Chromosome partitioning protein</fullName>
    </submittedName>
</protein>
<dbReference type="RefSeq" id="WP_183368578.1">
    <property type="nucleotide sequence ID" value="NZ_JACIEZ010000023.1"/>
</dbReference>
<dbReference type="SUPFAM" id="SSF52540">
    <property type="entry name" value="P-loop containing nucleoside triphosphate hydrolases"/>
    <property type="match status" value="1"/>
</dbReference>
<evidence type="ECO:0000313" key="3">
    <source>
        <dbReference type="Proteomes" id="UP000528286"/>
    </source>
</evidence>